<keyword evidence="2" id="KW-0805">Transcription regulation</keyword>
<dbReference type="Proteomes" id="UP000249056">
    <property type="component" value="Unassembled WGS sequence"/>
</dbReference>
<dbReference type="GO" id="GO:0005634">
    <property type="term" value="C:nucleus"/>
    <property type="evidence" value="ECO:0007669"/>
    <property type="project" value="UniProtKB-SubCell"/>
</dbReference>
<evidence type="ECO:0000256" key="6">
    <source>
        <dbReference type="SAM" id="MobiDB-lite"/>
    </source>
</evidence>
<comment type="subcellular location">
    <subcellularLocation>
        <location evidence="1">Nucleus</location>
    </subcellularLocation>
</comment>
<keyword evidence="4" id="KW-0804">Transcription</keyword>
<dbReference type="InterPro" id="IPR051711">
    <property type="entry name" value="Stress_Response_Reg"/>
</dbReference>
<dbReference type="GO" id="GO:0045944">
    <property type="term" value="P:positive regulation of transcription by RNA polymerase II"/>
    <property type="evidence" value="ECO:0007669"/>
    <property type="project" value="TreeGrafter"/>
</dbReference>
<dbReference type="GO" id="GO:0043565">
    <property type="term" value="F:sequence-specific DNA binding"/>
    <property type="evidence" value="ECO:0007669"/>
    <property type="project" value="TreeGrafter"/>
</dbReference>
<keyword evidence="8" id="KW-1185">Reference proteome</keyword>
<feature type="region of interest" description="Disordered" evidence="6">
    <location>
        <begin position="1"/>
        <end position="21"/>
    </location>
</feature>
<keyword evidence="5" id="KW-0539">Nucleus</keyword>
<evidence type="ECO:0000256" key="5">
    <source>
        <dbReference type="ARBA" id="ARBA00023242"/>
    </source>
</evidence>
<evidence type="ECO:0000256" key="2">
    <source>
        <dbReference type="ARBA" id="ARBA00023015"/>
    </source>
</evidence>
<proteinExistence type="predicted"/>
<dbReference type="AlphaFoldDB" id="A0A395ILV2"/>
<dbReference type="CDD" id="cd12148">
    <property type="entry name" value="fungal_TF_MHR"/>
    <property type="match status" value="1"/>
</dbReference>
<evidence type="ECO:0000256" key="1">
    <source>
        <dbReference type="ARBA" id="ARBA00004123"/>
    </source>
</evidence>
<evidence type="ECO:0000256" key="3">
    <source>
        <dbReference type="ARBA" id="ARBA00023125"/>
    </source>
</evidence>
<keyword evidence="3" id="KW-0238">DNA-binding</keyword>
<feature type="region of interest" description="Disordered" evidence="6">
    <location>
        <begin position="471"/>
        <end position="502"/>
    </location>
</feature>
<dbReference type="EMBL" id="QKRW01000034">
    <property type="protein sequence ID" value="RAL61126.1"/>
    <property type="molecule type" value="Genomic_DNA"/>
</dbReference>
<feature type="compositionally biased region" description="Polar residues" evidence="6">
    <location>
        <begin position="1"/>
        <end position="16"/>
    </location>
</feature>
<comment type="caution">
    <text evidence="7">The sequence shown here is derived from an EMBL/GenBank/DDBJ whole genome shotgun (WGS) entry which is preliminary data.</text>
</comment>
<evidence type="ECO:0000256" key="4">
    <source>
        <dbReference type="ARBA" id="ARBA00023163"/>
    </source>
</evidence>
<dbReference type="OrthoDB" id="3266505at2759"/>
<name>A0A395ILV2_9HELO</name>
<organism evidence="7 8">
    <name type="scientific">Monilinia fructigena</name>
    <dbReference type="NCBI Taxonomy" id="38457"/>
    <lineage>
        <taxon>Eukaryota</taxon>
        <taxon>Fungi</taxon>
        <taxon>Dikarya</taxon>
        <taxon>Ascomycota</taxon>
        <taxon>Pezizomycotina</taxon>
        <taxon>Leotiomycetes</taxon>
        <taxon>Helotiales</taxon>
        <taxon>Sclerotiniaceae</taxon>
        <taxon>Monilinia</taxon>
    </lineage>
</organism>
<dbReference type="PANTHER" id="PTHR47540:SF2">
    <property type="entry name" value="ZN(II)2CYS6 TRANSCRIPTION FACTOR (EUROFUNG)"/>
    <property type="match status" value="1"/>
</dbReference>
<evidence type="ECO:0008006" key="9">
    <source>
        <dbReference type="Google" id="ProtNLM"/>
    </source>
</evidence>
<evidence type="ECO:0000313" key="8">
    <source>
        <dbReference type="Proteomes" id="UP000249056"/>
    </source>
</evidence>
<protein>
    <recommendedName>
        <fullName evidence="9">Transcription factor domain-containing protein</fullName>
    </recommendedName>
</protein>
<sequence length="524" mass="58864">METVSAQNPQREATTSAKDRLEPVINARNQKQSVLVISLVHRGLPPKIAKNTARDRNSMYDHPNDNARYTSIILNPLHRQEPRQIFPKLGPNGEFLHSTMVNLNGTFFQGNQQRFSTPTFTFGDLPMANYQSGMIALPNSDVGAKLIAAYFNERVFWAAFALDKYLSYALNDRPQRIDLDSTDQDMPKFLNDRNLTSTFLMPVPRDTLSHNFASNLQMELAIIISKILKDVYGVRRPTVKAHLALANGYMIDLSAWNEKASLLIRADLDTLNGSELYKLQRSELLLAYRHAYILLLRNFTIDGTYVYSSAGVEDEETISNEELESEIDEFCGKLVEACLYICEIIEVSEQETEKDKIELTQSLGFRSAWFTHYIMYSAAVVIYINGLRHVDRVATQTDCMILKKSLKLHQPLRDVSHPGTFVGQYVSVLDELKEALAVAMDQYQVEDRRARGGAADSSGSEDDENMVITISSDDGSEGVGGPGIRGEDTQTMGSQRANRGGASRGRIPIMERINRWGFARLIGQ</sequence>
<gene>
    <name evidence="7" type="ORF">DID88_010465</name>
</gene>
<reference evidence="7 8" key="1">
    <citation type="submission" date="2018-06" db="EMBL/GenBank/DDBJ databases">
        <title>Genome Sequence of the Brown Rot Fungal Pathogen Monilinia fructigena.</title>
        <authorList>
            <person name="Landi L."/>
            <person name="De Miccolis Angelini R.M."/>
            <person name="Pollastro S."/>
            <person name="Abate D."/>
            <person name="Faretra F."/>
            <person name="Romanazzi G."/>
        </authorList>
    </citation>
    <scope>NUCLEOTIDE SEQUENCE [LARGE SCALE GENOMIC DNA]</scope>
    <source>
        <strain evidence="7 8">Mfrg269</strain>
    </source>
</reference>
<evidence type="ECO:0000313" key="7">
    <source>
        <dbReference type="EMBL" id="RAL61126.1"/>
    </source>
</evidence>
<dbReference type="PANTHER" id="PTHR47540">
    <property type="entry name" value="THIAMINE REPRESSIBLE GENES REGULATORY PROTEIN THI5"/>
    <property type="match status" value="1"/>
</dbReference>
<accession>A0A395ILV2</accession>